<sequence>MVENTDREVEQLCSFLGLSTPTEERQRIISNVHFDVMKQNKMTNYSTASVMDFTISPFMRKGKVGDWKNHFTMAQNEQFDKHYKQKMKNSTLKFRTEI</sequence>
<evidence type="ECO:0000313" key="5">
    <source>
        <dbReference type="EMBL" id="KAF4070628.1"/>
    </source>
</evidence>
<gene>
    <name evidence="5" type="ORF">AMELA_G00287500</name>
</gene>
<name>A0A7J5ZN15_AMEME</name>
<dbReference type="Proteomes" id="UP000593565">
    <property type="component" value="Unassembled WGS sequence"/>
</dbReference>
<protein>
    <recommendedName>
        <fullName evidence="3">Sulfotransferase</fullName>
        <ecNumber evidence="3">2.8.2.-</ecNumber>
    </recommendedName>
</protein>
<dbReference type="EMBL" id="JAAGNN010000029">
    <property type="protein sequence ID" value="KAF4070628.1"/>
    <property type="molecule type" value="Genomic_DNA"/>
</dbReference>
<dbReference type="EC" id="2.8.2.-" evidence="3"/>
<keyword evidence="2 3" id="KW-0808">Transferase</keyword>
<dbReference type="InterPro" id="IPR027417">
    <property type="entry name" value="P-loop_NTPase"/>
</dbReference>
<dbReference type="Pfam" id="PF00685">
    <property type="entry name" value="Sulfotransfer_1"/>
    <property type="match status" value="1"/>
</dbReference>
<reference evidence="5 6" key="1">
    <citation type="submission" date="2020-02" db="EMBL/GenBank/DDBJ databases">
        <title>A chromosome-scale genome assembly of the black bullhead catfish (Ameiurus melas).</title>
        <authorList>
            <person name="Wen M."/>
            <person name="Zham M."/>
            <person name="Cabau C."/>
            <person name="Klopp C."/>
            <person name="Donnadieu C."/>
            <person name="Roques C."/>
            <person name="Bouchez O."/>
            <person name="Lampietro C."/>
            <person name="Jouanno E."/>
            <person name="Herpin A."/>
            <person name="Louis A."/>
            <person name="Berthelot C."/>
            <person name="Parey E."/>
            <person name="Roest-Crollius H."/>
            <person name="Braasch I."/>
            <person name="Postlethwait J."/>
            <person name="Robinson-Rechavi M."/>
            <person name="Echchiki A."/>
            <person name="Begum T."/>
            <person name="Montfort J."/>
            <person name="Schartl M."/>
            <person name="Bobe J."/>
            <person name="Guiguen Y."/>
        </authorList>
    </citation>
    <scope>NUCLEOTIDE SEQUENCE [LARGE SCALE GENOMIC DNA]</scope>
    <source>
        <strain evidence="5">M_S1</strain>
        <tissue evidence="5">Blood</tissue>
    </source>
</reference>
<dbReference type="Gene3D" id="3.40.50.300">
    <property type="entry name" value="P-loop containing nucleotide triphosphate hydrolases"/>
    <property type="match status" value="1"/>
</dbReference>
<dbReference type="GO" id="GO:0008146">
    <property type="term" value="F:sulfotransferase activity"/>
    <property type="evidence" value="ECO:0007669"/>
    <property type="project" value="InterPro"/>
</dbReference>
<dbReference type="PANTHER" id="PTHR11783">
    <property type="entry name" value="SULFOTRANSFERASE SULT"/>
    <property type="match status" value="1"/>
</dbReference>
<evidence type="ECO:0000256" key="3">
    <source>
        <dbReference type="RuleBase" id="RU361155"/>
    </source>
</evidence>
<evidence type="ECO:0000256" key="2">
    <source>
        <dbReference type="ARBA" id="ARBA00022679"/>
    </source>
</evidence>
<evidence type="ECO:0000256" key="1">
    <source>
        <dbReference type="ARBA" id="ARBA00005771"/>
    </source>
</evidence>
<comment type="caution">
    <text evidence="5">The sequence shown here is derived from an EMBL/GenBank/DDBJ whole genome shotgun (WGS) entry which is preliminary data.</text>
</comment>
<keyword evidence="6" id="KW-1185">Reference proteome</keyword>
<proteinExistence type="inferred from homology"/>
<organism evidence="5 6">
    <name type="scientific">Ameiurus melas</name>
    <name type="common">Black bullhead</name>
    <name type="synonym">Silurus melas</name>
    <dbReference type="NCBI Taxonomy" id="219545"/>
    <lineage>
        <taxon>Eukaryota</taxon>
        <taxon>Metazoa</taxon>
        <taxon>Chordata</taxon>
        <taxon>Craniata</taxon>
        <taxon>Vertebrata</taxon>
        <taxon>Euteleostomi</taxon>
        <taxon>Actinopterygii</taxon>
        <taxon>Neopterygii</taxon>
        <taxon>Teleostei</taxon>
        <taxon>Ostariophysi</taxon>
        <taxon>Siluriformes</taxon>
        <taxon>Ictaluridae</taxon>
        <taxon>Ameiurus</taxon>
    </lineage>
</organism>
<accession>A0A7J5ZN15</accession>
<comment type="similarity">
    <text evidence="1 3">Belongs to the sulfotransferase 1 family.</text>
</comment>
<dbReference type="SUPFAM" id="SSF52540">
    <property type="entry name" value="P-loop containing nucleoside triphosphate hydrolases"/>
    <property type="match status" value="1"/>
</dbReference>
<feature type="domain" description="Sulfotransferase" evidence="4">
    <location>
        <begin position="1"/>
        <end position="90"/>
    </location>
</feature>
<dbReference type="AlphaFoldDB" id="A0A7J5ZN15"/>
<evidence type="ECO:0000259" key="4">
    <source>
        <dbReference type="Pfam" id="PF00685"/>
    </source>
</evidence>
<dbReference type="InterPro" id="IPR000863">
    <property type="entry name" value="Sulfotransferase_dom"/>
</dbReference>
<evidence type="ECO:0000313" key="6">
    <source>
        <dbReference type="Proteomes" id="UP000593565"/>
    </source>
</evidence>